<protein>
    <submittedName>
        <fullName evidence="4">Uncharacterized protein LOC109464313</fullName>
    </submittedName>
</protein>
<dbReference type="GO" id="GO:0007156">
    <property type="term" value="P:homophilic cell adhesion via plasma membrane adhesion molecules"/>
    <property type="evidence" value="ECO:0007669"/>
    <property type="project" value="InterPro"/>
</dbReference>
<gene>
    <name evidence="4" type="primary">LOC109464313</name>
</gene>
<dbReference type="PROSITE" id="PS50268">
    <property type="entry name" value="CADHERIN_2"/>
    <property type="match status" value="1"/>
</dbReference>
<dbReference type="RefSeq" id="XP_019616825.1">
    <property type="nucleotide sequence ID" value="XM_019761266.1"/>
</dbReference>
<dbReference type="Proteomes" id="UP000515135">
    <property type="component" value="Unplaced"/>
</dbReference>
<dbReference type="KEGG" id="bbel:109464313"/>
<dbReference type="GO" id="GO:0005509">
    <property type="term" value="F:calcium ion binding"/>
    <property type="evidence" value="ECO:0007669"/>
    <property type="project" value="UniProtKB-UniRule"/>
</dbReference>
<evidence type="ECO:0000259" key="2">
    <source>
        <dbReference type="PROSITE" id="PS50268"/>
    </source>
</evidence>
<dbReference type="GeneID" id="109464313"/>
<proteinExistence type="predicted"/>
<organism evidence="3 4">
    <name type="scientific">Branchiostoma belcheri</name>
    <name type="common">Amphioxus</name>
    <dbReference type="NCBI Taxonomy" id="7741"/>
    <lineage>
        <taxon>Eukaryota</taxon>
        <taxon>Metazoa</taxon>
        <taxon>Chordata</taxon>
        <taxon>Cephalochordata</taxon>
        <taxon>Leptocardii</taxon>
        <taxon>Amphioxiformes</taxon>
        <taxon>Branchiostomatidae</taxon>
        <taxon>Branchiostoma</taxon>
    </lineage>
</organism>
<evidence type="ECO:0000256" key="1">
    <source>
        <dbReference type="PROSITE-ProRule" id="PRU00043"/>
    </source>
</evidence>
<accession>A0A6P4XJV3</accession>
<keyword evidence="3" id="KW-1185">Reference proteome</keyword>
<evidence type="ECO:0000313" key="4">
    <source>
        <dbReference type="RefSeq" id="XP_019616825.1"/>
    </source>
</evidence>
<keyword evidence="1" id="KW-0106">Calcium</keyword>
<evidence type="ECO:0000313" key="3">
    <source>
        <dbReference type="Proteomes" id="UP000515135"/>
    </source>
</evidence>
<dbReference type="GO" id="GO:0016020">
    <property type="term" value="C:membrane"/>
    <property type="evidence" value="ECO:0007669"/>
    <property type="project" value="InterPro"/>
</dbReference>
<dbReference type="OrthoDB" id="6078676at2759"/>
<dbReference type="Pfam" id="PF17963">
    <property type="entry name" value="Big_9"/>
    <property type="match status" value="1"/>
</dbReference>
<reference evidence="4" key="1">
    <citation type="submission" date="2025-08" db="UniProtKB">
        <authorList>
            <consortium name="RefSeq"/>
        </authorList>
    </citation>
    <scope>IDENTIFICATION</scope>
    <source>
        <tissue evidence="4">Gonad</tissue>
    </source>
</reference>
<name>A0A6P4XJV3_BRABE</name>
<feature type="domain" description="Cadherin" evidence="2">
    <location>
        <begin position="28"/>
        <end position="132"/>
    </location>
</feature>
<dbReference type="InterPro" id="IPR002126">
    <property type="entry name" value="Cadherin-like_dom"/>
</dbReference>
<sequence length="272" mass="31182">MLTGMEYLNRETQFAVAVVSKTIPNEPPQFLSDLSVTMEEDSGTLMYWLEAEDIDNDDFVFGIVPDSLPKLGTMSLSSQGLLQYRPLLDHSGIDKVMIYVKENRENGDIIPIMETRATFNVTIKPKNDNPYIYVQVDGQMLVVLENNTVKITVEQNIDTNIWYQDFDTTVAVWDPDSNDNLTIDQYNPTYGNIRLSLIHPNDTELPSEGTYIKASVKFVPIEDYYGHDEFILMGRDEDGLFSERLIFKVYILHMPCINNGTCTENFCRTHNY</sequence>
<dbReference type="AlphaFoldDB" id="A0A6P4XJV3"/>